<dbReference type="EMBL" id="OX459947">
    <property type="protein sequence ID" value="CAI9154761.1"/>
    <property type="molecule type" value="Genomic_DNA"/>
</dbReference>
<dbReference type="Proteomes" id="UP001176941">
    <property type="component" value="Chromosome 11"/>
</dbReference>
<accession>A0ABN8Y2Z5</accession>
<name>A0ABN8Y2Z5_RANTA</name>
<protein>
    <submittedName>
        <fullName evidence="1">Uncharacterized protein</fullName>
    </submittedName>
</protein>
<evidence type="ECO:0000313" key="1">
    <source>
        <dbReference type="EMBL" id="CAI9154761.1"/>
    </source>
</evidence>
<gene>
    <name evidence="1" type="ORF">MRATA1EN1_LOCUS3723</name>
</gene>
<keyword evidence="2" id="KW-1185">Reference proteome</keyword>
<reference evidence="1" key="1">
    <citation type="submission" date="2023-04" db="EMBL/GenBank/DDBJ databases">
        <authorList>
            <consortium name="ELIXIR-Norway"/>
        </authorList>
    </citation>
    <scope>NUCLEOTIDE SEQUENCE [LARGE SCALE GENOMIC DNA]</scope>
</reference>
<organism evidence="1 2">
    <name type="scientific">Rangifer tarandus platyrhynchus</name>
    <name type="common">Svalbard reindeer</name>
    <dbReference type="NCBI Taxonomy" id="3082113"/>
    <lineage>
        <taxon>Eukaryota</taxon>
        <taxon>Metazoa</taxon>
        <taxon>Chordata</taxon>
        <taxon>Craniata</taxon>
        <taxon>Vertebrata</taxon>
        <taxon>Euteleostomi</taxon>
        <taxon>Mammalia</taxon>
        <taxon>Eutheria</taxon>
        <taxon>Laurasiatheria</taxon>
        <taxon>Artiodactyla</taxon>
        <taxon>Ruminantia</taxon>
        <taxon>Pecora</taxon>
        <taxon>Cervidae</taxon>
        <taxon>Odocoileinae</taxon>
        <taxon>Rangifer</taxon>
    </lineage>
</organism>
<sequence>MIPAEWFPLWAPCGLSGSALGPPESPRVEGRWYRPQAPWVSGLLPPPLAPVRRGLTETVPGPGDSGLSPALPALQARRHLVAAPGFRSGKCESD</sequence>
<proteinExistence type="predicted"/>
<evidence type="ECO:0000313" key="2">
    <source>
        <dbReference type="Proteomes" id="UP001176941"/>
    </source>
</evidence>